<dbReference type="EMBL" id="JAIWYP010000010">
    <property type="protein sequence ID" value="KAH3749935.1"/>
    <property type="molecule type" value="Genomic_DNA"/>
</dbReference>
<sequence>MWHQRTLCGTKEDATNTDKAIVHQFRTRERTSTEKTQVYKFRHHRFSERLGTSGRSG</sequence>
<comment type="caution">
    <text evidence="1">The sequence shown here is derived from an EMBL/GenBank/DDBJ whole genome shotgun (WGS) entry which is preliminary data.</text>
</comment>
<dbReference type="Proteomes" id="UP000828390">
    <property type="component" value="Unassembled WGS sequence"/>
</dbReference>
<organism evidence="1 2">
    <name type="scientific">Dreissena polymorpha</name>
    <name type="common">Zebra mussel</name>
    <name type="synonym">Mytilus polymorpha</name>
    <dbReference type="NCBI Taxonomy" id="45954"/>
    <lineage>
        <taxon>Eukaryota</taxon>
        <taxon>Metazoa</taxon>
        <taxon>Spiralia</taxon>
        <taxon>Lophotrochozoa</taxon>
        <taxon>Mollusca</taxon>
        <taxon>Bivalvia</taxon>
        <taxon>Autobranchia</taxon>
        <taxon>Heteroconchia</taxon>
        <taxon>Euheterodonta</taxon>
        <taxon>Imparidentia</taxon>
        <taxon>Neoheterodontei</taxon>
        <taxon>Myida</taxon>
        <taxon>Dreissenoidea</taxon>
        <taxon>Dreissenidae</taxon>
        <taxon>Dreissena</taxon>
    </lineage>
</organism>
<reference evidence="1" key="2">
    <citation type="submission" date="2020-11" db="EMBL/GenBank/DDBJ databases">
        <authorList>
            <person name="McCartney M.A."/>
            <person name="Auch B."/>
            <person name="Kono T."/>
            <person name="Mallez S."/>
            <person name="Becker A."/>
            <person name="Gohl D.M."/>
            <person name="Silverstein K.A.T."/>
            <person name="Koren S."/>
            <person name="Bechman K.B."/>
            <person name="Herman A."/>
            <person name="Abrahante J.E."/>
            <person name="Garbe J."/>
        </authorList>
    </citation>
    <scope>NUCLEOTIDE SEQUENCE</scope>
    <source>
        <strain evidence="1">Duluth1</strain>
        <tissue evidence="1">Whole animal</tissue>
    </source>
</reference>
<name>A0A9D4I6E3_DREPO</name>
<evidence type="ECO:0000313" key="1">
    <source>
        <dbReference type="EMBL" id="KAH3749935.1"/>
    </source>
</evidence>
<dbReference type="AlphaFoldDB" id="A0A9D4I6E3"/>
<evidence type="ECO:0000313" key="2">
    <source>
        <dbReference type="Proteomes" id="UP000828390"/>
    </source>
</evidence>
<gene>
    <name evidence="1" type="ORF">DPMN_184450</name>
</gene>
<protein>
    <submittedName>
        <fullName evidence="1">Uncharacterized protein</fullName>
    </submittedName>
</protein>
<accession>A0A9D4I6E3</accession>
<proteinExistence type="predicted"/>
<keyword evidence="2" id="KW-1185">Reference proteome</keyword>
<reference evidence="1" key="1">
    <citation type="journal article" date="2019" name="bioRxiv">
        <title>The Genome of the Zebra Mussel, Dreissena polymorpha: A Resource for Invasive Species Research.</title>
        <authorList>
            <person name="McCartney M.A."/>
            <person name="Auch B."/>
            <person name="Kono T."/>
            <person name="Mallez S."/>
            <person name="Zhang Y."/>
            <person name="Obille A."/>
            <person name="Becker A."/>
            <person name="Abrahante J.E."/>
            <person name="Garbe J."/>
            <person name="Badalamenti J.P."/>
            <person name="Herman A."/>
            <person name="Mangelson H."/>
            <person name="Liachko I."/>
            <person name="Sullivan S."/>
            <person name="Sone E.D."/>
            <person name="Koren S."/>
            <person name="Silverstein K.A.T."/>
            <person name="Beckman K.B."/>
            <person name="Gohl D.M."/>
        </authorList>
    </citation>
    <scope>NUCLEOTIDE SEQUENCE</scope>
    <source>
        <strain evidence="1">Duluth1</strain>
        <tissue evidence="1">Whole animal</tissue>
    </source>
</reference>